<feature type="transmembrane region" description="Helical" evidence="12">
    <location>
        <begin position="274"/>
        <end position="292"/>
    </location>
</feature>
<dbReference type="GO" id="GO:0060170">
    <property type="term" value="C:ciliary membrane"/>
    <property type="evidence" value="ECO:0007669"/>
    <property type="project" value="UniProtKB-SubCell"/>
</dbReference>
<evidence type="ECO:0000256" key="11">
    <source>
        <dbReference type="ARBA" id="ARBA00024803"/>
    </source>
</evidence>
<evidence type="ECO:0000256" key="1">
    <source>
        <dbReference type="ARBA" id="ARBA00004272"/>
    </source>
</evidence>
<keyword evidence="10" id="KW-0966">Cell projection</keyword>
<evidence type="ECO:0000256" key="8">
    <source>
        <dbReference type="ARBA" id="ARBA00023136"/>
    </source>
</evidence>
<dbReference type="Pfam" id="PF10149">
    <property type="entry name" value="TM231"/>
    <property type="match status" value="1"/>
</dbReference>
<dbReference type="FunCoup" id="A0A7R8YNI0">
    <property type="interactions" value="46"/>
</dbReference>
<evidence type="ECO:0000256" key="7">
    <source>
        <dbReference type="ARBA" id="ARBA00023069"/>
    </source>
</evidence>
<dbReference type="PANTHER" id="PTHR14605:SF1">
    <property type="entry name" value="TRANSMEMBRANE PROTEIN 231"/>
    <property type="match status" value="1"/>
</dbReference>
<comment type="similarity">
    <text evidence="2">Belongs to the TMEM231 family.</text>
</comment>
<dbReference type="GO" id="GO:0032880">
    <property type="term" value="P:regulation of protein localization"/>
    <property type="evidence" value="ECO:0007669"/>
    <property type="project" value="TreeGrafter"/>
</dbReference>
<dbReference type="PANTHER" id="PTHR14605">
    <property type="entry name" value="CHST5 PROTEIN"/>
    <property type="match status" value="1"/>
</dbReference>
<organism evidence="13 14">
    <name type="scientific">Hermetia illucens</name>
    <name type="common">Black soldier fly</name>
    <dbReference type="NCBI Taxonomy" id="343691"/>
    <lineage>
        <taxon>Eukaryota</taxon>
        <taxon>Metazoa</taxon>
        <taxon>Ecdysozoa</taxon>
        <taxon>Arthropoda</taxon>
        <taxon>Hexapoda</taxon>
        <taxon>Insecta</taxon>
        <taxon>Pterygota</taxon>
        <taxon>Neoptera</taxon>
        <taxon>Endopterygota</taxon>
        <taxon>Diptera</taxon>
        <taxon>Brachycera</taxon>
        <taxon>Stratiomyomorpha</taxon>
        <taxon>Stratiomyidae</taxon>
        <taxon>Hermetiinae</taxon>
        <taxon>Hermetia</taxon>
    </lineage>
</organism>
<evidence type="ECO:0000256" key="5">
    <source>
        <dbReference type="ARBA" id="ARBA00022692"/>
    </source>
</evidence>
<keyword evidence="4" id="KW-1003">Cell membrane</keyword>
<dbReference type="InParanoid" id="A0A7R8YNI0"/>
<dbReference type="OMA" id="HIIRSWE"/>
<dbReference type="InterPro" id="IPR019306">
    <property type="entry name" value="TMEM231"/>
</dbReference>
<keyword evidence="7" id="KW-0969">Cilium</keyword>
<evidence type="ECO:0000256" key="3">
    <source>
        <dbReference type="ARBA" id="ARBA00015087"/>
    </source>
</evidence>
<keyword evidence="9" id="KW-0325">Glycoprotein</keyword>
<evidence type="ECO:0000256" key="9">
    <source>
        <dbReference type="ARBA" id="ARBA00023180"/>
    </source>
</evidence>
<gene>
    <name evidence="13" type="ORF">HERILL_LOCUS2849</name>
</gene>
<evidence type="ECO:0000256" key="12">
    <source>
        <dbReference type="SAM" id="Phobius"/>
    </source>
</evidence>
<dbReference type="OrthoDB" id="426438at2759"/>
<dbReference type="Proteomes" id="UP000594454">
    <property type="component" value="Chromosome 1"/>
</dbReference>
<keyword evidence="5 12" id="KW-0812">Transmembrane</keyword>
<dbReference type="AlphaFoldDB" id="A0A7R8YNI0"/>
<sequence>MKYLKLHSKTAAITYKNSLCSLSTLVVSLLSLLSVLIPLLLVTLLSPYSGVVENRVLYEQPQCRFQYKYLLIGEGNVGELVTCSTFSYLNGVSHNLQKCSQIKYIEMDTNYDMIQDKAKIQLKVDTDGDFHLHHFYILLFFDASLKKKCHLQPPAVLVQHVEIPSRARASSIIILNSKLTLIQNDEFICPFYGRKAKTRFRKEILATNASNLDLFDIKFIYSKIKNNPGYFSLETMEEYYERTYESGISIDINIDIPQLSVRYHLSVWERLGQFWLYFASFFGISFLVVNKLKDFLFSRHYLRSWEIIPWKKMY</sequence>
<dbReference type="GO" id="GO:0060271">
    <property type="term" value="P:cilium assembly"/>
    <property type="evidence" value="ECO:0007669"/>
    <property type="project" value="TreeGrafter"/>
</dbReference>
<evidence type="ECO:0000313" key="14">
    <source>
        <dbReference type="Proteomes" id="UP000594454"/>
    </source>
</evidence>
<protein>
    <recommendedName>
        <fullName evidence="3">Transmembrane protein 231</fullName>
    </recommendedName>
</protein>
<evidence type="ECO:0000256" key="4">
    <source>
        <dbReference type="ARBA" id="ARBA00022475"/>
    </source>
</evidence>
<name>A0A7R8YNI0_HERIL</name>
<accession>A0A7R8YNI0</accession>
<dbReference type="EMBL" id="LR899009">
    <property type="protein sequence ID" value="CAD7079641.1"/>
    <property type="molecule type" value="Genomic_DNA"/>
</dbReference>
<dbReference type="GO" id="GO:0035869">
    <property type="term" value="C:ciliary transition zone"/>
    <property type="evidence" value="ECO:0007669"/>
    <property type="project" value="TreeGrafter"/>
</dbReference>
<reference evidence="13 14" key="1">
    <citation type="submission" date="2020-11" db="EMBL/GenBank/DDBJ databases">
        <authorList>
            <person name="Wallbank WR R."/>
            <person name="Pardo Diaz C."/>
            <person name="Kozak K."/>
            <person name="Martin S."/>
            <person name="Jiggins C."/>
            <person name="Moest M."/>
            <person name="Warren A I."/>
            <person name="Generalovic N T."/>
            <person name="Byers J.R.P. K."/>
            <person name="Montejo-Kovacevich G."/>
            <person name="Yen C E."/>
        </authorList>
    </citation>
    <scope>NUCLEOTIDE SEQUENCE [LARGE SCALE GENOMIC DNA]</scope>
</reference>
<keyword evidence="14" id="KW-1185">Reference proteome</keyword>
<comment type="subcellular location">
    <subcellularLocation>
        <location evidence="1">Cell projection</location>
        <location evidence="1">Cilium membrane</location>
        <topology evidence="1">Multi-pass membrane protein</topology>
    </subcellularLocation>
</comment>
<keyword evidence="6 12" id="KW-1133">Transmembrane helix</keyword>
<comment type="function">
    <text evidence="11">Transmembrane component of the tectonic-like complex, a complex localized at the transition zone of primary cilia and acting as a barrier that prevents diffusion of transmembrane proteins between the cilia and plasma membranes. Required for ciliogenesis and sonic hedgehog/SHH signaling.</text>
</comment>
<keyword evidence="8 12" id="KW-0472">Membrane</keyword>
<evidence type="ECO:0000256" key="6">
    <source>
        <dbReference type="ARBA" id="ARBA00022989"/>
    </source>
</evidence>
<evidence type="ECO:0000256" key="10">
    <source>
        <dbReference type="ARBA" id="ARBA00023273"/>
    </source>
</evidence>
<feature type="transmembrane region" description="Helical" evidence="12">
    <location>
        <begin position="21"/>
        <end position="45"/>
    </location>
</feature>
<evidence type="ECO:0000313" key="13">
    <source>
        <dbReference type="EMBL" id="CAD7079641.1"/>
    </source>
</evidence>
<proteinExistence type="inferred from homology"/>
<evidence type="ECO:0000256" key="2">
    <source>
        <dbReference type="ARBA" id="ARBA00009082"/>
    </source>
</evidence>